<dbReference type="RefSeq" id="WP_015228566.1">
    <property type="nucleotide sequence ID" value="NC_019780.1"/>
</dbReference>
<dbReference type="EMBL" id="CP003944">
    <property type="protein sequence ID" value="AFZ49554.1"/>
    <property type="molecule type" value="Genomic_DNA"/>
</dbReference>
<evidence type="ECO:0000313" key="1">
    <source>
        <dbReference type="EMBL" id="AFZ49554.1"/>
    </source>
</evidence>
<reference evidence="1" key="1">
    <citation type="submission" date="2012-04" db="EMBL/GenBank/DDBJ databases">
        <title>Finished genome of Dactylococcopsis salina PCC 8305.</title>
        <authorList>
            <consortium name="US DOE Joint Genome Institute"/>
            <person name="Gugger M."/>
            <person name="Coursin T."/>
            <person name="Rippka R."/>
            <person name="Tandeau De Marsac N."/>
            <person name="Huntemann M."/>
            <person name="Wei C.-L."/>
            <person name="Han J."/>
            <person name="Detter J.C."/>
            <person name="Han C."/>
            <person name="Tapia R."/>
            <person name="Daligault H."/>
            <person name="Chen A."/>
            <person name="Krypides N."/>
            <person name="Mavromatis K."/>
            <person name="Markowitz V."/>
            <person name="Szeto E."/>
            <person name="Ivanova N."/>
            <person name="Ovchinnikova G."/>
            <person name="Pagani I."/>
            <person name="Pati A."/>
            <person name="Goodwin L."/>
            <person name="Peters L."/>
            <person name="Pitluck S."/>
            <person name="Woyke T."/>
            <person name="Kerfeld C."/>
        </authorList>
    </citation>
    <scope>NUCLEOTIDE SEQUENCE [LARGE SCALE GENOMIC DNA]</scope>
    <source>
        <strain evidence="1">PCC 8305</strain>
    </source>
</reference>
<dbReference type="Proteomes" id="UP000010482">
    <property type="component" value="Chromosome"/>
</dbReference>
<proteinExistence type="predicted"/>
<evidence type="ECO:0000313" key="2">
    <source>
        <dbReference type="Proteomes" id="UP000010482"/>
    </source>
</evidence>
<accession>K9YRP7</accession>
<keyword evidence="2" id="KW-1185">Reference proteome</keyword>
<dbReference type="eggNOG" id="ENOG502ZKTD">
    <property type="taxonomic scope" value="Bacteria"/>
</dbReference>
<dbReference type="HOGENOM" id="CLU_3136341_0_0_3"/>
<gene>
    <name evidence="1" type="ORF">Dacsa_0805</name>
</gene>
<name>K9YRP7_DACS8</name>
<protein>
    <submittedName>
        <fullName evidence="1">Uncharacterized protein</fullName>
    </submittedName>
</protein>
<dbReference type="KEGG" id="dsl:Dacsa_0805"/>
<organism evidence="1 2">
    <name type="scientific">Dactylococcopsis salina (strain PCC 8305)</name>
    <name type="common">Myxobactron salinum</name>
    <dbReference type="NCBI Taxonomy" id="13035"/>
    <lineage>
        <taxon>Bacteria</taxon>
        <taxon>Bacillati</taxon>
        <taxon>Cyanobacteriota</taxon>
        <taxon>Cyanophyceae</taxon>
        <taxon>Nodosilineales</taxon>
        <taxon>Cymatolegaceae</taxon>
        <taxon>Dactylococcopsis</taxon>
    </lineage>
</organism>
<sequence>MATFSQDRKRRIFEHLNQTTEFISNQDNSSNDMDARKRRIMEHIERTRN</sequence>
<dbReference type="AlphaFoldDB" id="K9YRP7"/>